<dbReference type="STRING" id="1660074.CVIC8964_0516"/>
<dbReference type="EMBL" id="CP018791">
    <property type="protein sequence ID" value="ARR01935.1"/>
    <property type="molecule type" value="Genomic_DNA"/>
</dbReference>
<feature type="compositionally biased region" description="Polar residues" evidence="1">
    <location>
        <begin position="168"/>
        <end position="189"/>
    </location>
</feature>
<name>A0A1X9T0C8_9BACT</name>
<proteinExistence type="predicted"/>
<feature type="compositionally biased region" description="Basic and acidic residues" evidence="1">
    <location>
        <begin position="158"/>
        <end position="167"/>
    </location>
</feature>
<feature type="region of interest" description="Disordered" evidence="1">
    <location>
        <begin position="158"/>
        <end position="189"/>
    </location>
</feature>
<sequence>MTISGVSYYQPLYSVDTGQNSNTANEQDGQNGNNQTQTKNQNRHELTHEQKMQVIELQQRDTEVRMHEAAHIAAGAGLTTGATYSYQRGPDNKMYAIGGEVGIDTSPGSTAQETLKKATQIKRAALAPAQPSPADLQVAATATNMEIDAKIEIQKEQLEDKKKEQKSDNSSQDRINLDQSLEQNNQNRVNNPYALNYDYSIRTIGLF</sequence>
<organism evidence="2 3">
    <name type="scientific">Campylobacter vicugnae</name>
    <dbReference type="NCBI Taxonomy" id="1660076"/>
    <lineage>
        <taxon>Bacteria</taxon>
        <taxon>Pseudomonadati</taxon>
        <taxon>Campylobacterota</taxon>
        <taxon>Epsilonproteobacteria</taxon>
        <taxon>Campylobacterales</taxon>
        <taxon>Campylobacteraceae</taxon>
        <taxon>Campylobacter</taxon>
    </lineage>
</organism>
<dbReference type="AlphaFoldDB" id="A0A1X9T0C8"/>
<protein>
    <submittedName>
        <fullName evidence="2">SprA-related family protein</fullName>
    </submittedName>
</protein>
<evidence type="ECO:0000313" key="2">
    <source>
        <dbReference type="EMBL" id="ARR01935.1"/>
    </source>
</evidence>
<dbReference type="RefSeq" id="WP_086333488.1">
    <property type="nucleotide sequence ID" value="NZ_CP018791.1"/>
</dbReference>
<feature type="region of interest" description="Disordered" evidence="1">
    <location>
        <begin position="11"/>
        <end position="48"/>
    </location>
</feature>
<gene>
    <name evidence="2" type="ORF">CVIC8964_0516</name>
</gene>
<feature type="compositionally biased region" description="Polar residues" evidence="1">
    <location>
        <begin position="16"/>
        <end position="26"/>
    </location>
</feature>
<reference evidence="2 3" key="1">
    <citation type="journal article" date="2017" name="Genome Biol. Evol.">
        <title>Comparative Genomic Analysis Identifies a Campylobacter Clade Deficient in Selenium Metabolism.</title>
        <authorList>
            <person name="Miller W.G."/>
            <person name="Yee E."/>
            <person name="Lopes B.S."/>
            <person name="Chapman M.H."/>
            <person name="Huynh S."/>
            <person name="Bono J.L."/>
            <person name="Parker C.T."/>
            <person name="Strachan N.J.C."/>
            <person name="Forbes K.J."/>
        </authorList>
    </citation>
    <scope>NUCLEOTIDE SEQUENCE [LARGE SCALE GENOMIC DNA]</scope>
    <source>
        <strain evidence="2 3">RM8964</strain>
    </source>
</reference>
<dbReference type="OrthoDB" id="9812722at2"/>
<feature type="compositionally biased region" description="Low complexity" evidence="1">
    <location>
        <begin position="27"/>
        <end position="40"/>
    </location>
</feature>
<evidence type="ECO:0000256" key="1">
    <source>
        <dbReference type="SAM" id="MobiDB-lite"/>
    </source>
</evidence>
<dbReference type="Proteomes" id="UP000194265">
    <property type="component" value="Chromosome"/>
</dbReference>
<accession>A0A1X9T0C8</accession>
<dbReference type="Pfam" id="PF12118">
    <property type="entry name" value="SprA-related"/>
    <property type="match status" value="1"/>
</dbReference>
<evidence type="ECO:0000313" key="3">
    <source>
        <dbReference type="Proteomes" id="UP000194265"/>
    </source>
</evidence>
<dbReference type="InterPro" id="IPR021973">
    <property type="entry name" value="SprA-related"/>
</dbReference>